<dbReference type="RefSeq" id="WP_086087466.1">
    <property type="nucleotide sequence ID" value="NZ_CP021112.1"/>
</dbReference>
<name>A0A1W6ZP86_9HYPH</name>
<gene>
    <name evidence="1" type="ORF">CAK95_08155</name>
</gene>
<dbReference type="OrthoDB" id="9803697at2"/>
<dbReference type="AlphaFoldDB" id="A0A1W6ZP86"/>
<accession>A0A1W6ZP86</accession>
<dbReference type="STRING" id="1235591.CAK95_08155"/>
<evidence type="ECO:0000313" key="1">
    <source>
        <dbReference type="EMBL" id="ARP99057.1"/>
    </source>
</evidence>
<organism evidence="1 2">
    <name type="scientific">Pseudorhodoplanes sinuspersici</name>
    <dbReference type="NCBI Taxonomy" id="1235591"/>
    <lineage>
        <taxon>Bacteria</taxon>
        <taxon>Pseudomonadati</taxon>
        <taxon>Pseudomonadota</taxon>
        <taxon>Alphaproteobacteria</taxon>
        <taxon>Hyphomicrobiales</taxon>
        <taxon>Pseudorhodoplanes</taxon>
    </lineage>
</organism>
<keyword evidence="2" id="KW-1185">Reference proteome</keyword>
<dbReference type="KEGG" id="psin:CAK95_08155"/>
<dbReference type="EMBL" id="CP021112">
    <property type="protein sequence ID" value="ARP99057.1"/>
    <property type="molecule type" value="Genomic_DNA"/>
</dbReference>
<dbReference type="Pfam" id="PF09939">
    <property type="entry name" value="DUF2171"/>
    <property type="match status" value="1"/>
</dbReference>
<evidence type="ECO:0000313" key="2">
    <source>
        <dbReference type="Proteomes" id="UP000194137"/>
    </source>
</evidence>
<protein>
    <submittedName>
        <fullName evidence="1">Uncharacterized protein</fullName>
    </submittedName>
</protein>
<reference evidence="1 2" key="1">
    <citation type="submission" date="2017-05" db="EMBL/GenBank/DDBJ databases">
        <title>Full genome sequence of Pseudorhodoplanes sinuspersici.</title>
        <authorList>
            <person name="Dastgheib S.M.M."/>
            <person name="Shavandi M."/>
            <person name="Tirandaz H."/>
        </authorList>
    </citation>
    <scope>NUCLEOTIDE SEQUENCE [LARGE SCALE GENOMIC DNA]</scope>
    <source>
        <strain evidence="1 2">RIPI110</strain>
    </source>
</reference>
<dbReference type="Proteomes" id="UP000194137">
    <property type="component" value="Chromosome"/>
</dbReference>
<sequence length="77" mass="8624">MVKAREIHHEMEVVGTDGAHVGTVDHMEGAKWIKLTKNDPAAGGEHHLIPIKWVDHIDNQVHLNRASADAMNQWQTV</sequence>
<proteinExistence type="predicted"/>
<dbReference type="InterPro" id="IPR018684">
    <property type="entry name" value="DUF2171"/>
</dbReference>